<protein>
    <submittedName>
        <fullName evidence="4">SEA domain</fullName>
    </submittedName>
</protein>
<dbReference type="SUPFAM" id="SSF82671">
    <property type="entry name" value="SEA domain"/>
    <property type="match status" value="1"/>
</dbReference>
<dbReference type="InterPro" id="IPR000082">
    <property type="entry name" value="SEA_dom"/>
</dbReference>
<keyword evidence="2" id="KW-0812">Transmembrane</keyword>
<name>A0AAW1LB15_POPJA</name>
<evidence type="ECO:0000256" key="1">
    <source>
        <dbReference type="SAM" id="MobiDB-lite"/>
    </source>
</evidence>
<organism evidence="4 5">
    <name type="scientific">Popillia japonica</name>
    <name type="common">Japanese beetle</name>
    <dbReference type="NCBI Taxonomy" id="7064"/>
    <lineage>
        <taxon>Eukaryota</taxon>
        <taxon>Metazoa</taxon>
        <taxon>Ecdysozoa</taxon>
        <taxon>Arthropoda</taxon>
        <taxon>Hexapoda</taxon>
        <taxon>Insecta</taxon>
        <taxon>Pterygota</taxon>
        <taxon>Neoptera</taxon>
        <taxon>Endopterygota</taxon>
        <taxon>Coleoptera</taxon>
        <taxon>Polyphaga</taxon>
        <taxon>Scarabaeiformia</taxon>
        <taxon>Scarabaeidae</taxon>
        <taxon>Rutelinae</taxon>
        <taxon>Popillia</taxon>
    </lineage>
</organism>
<sequence>MTTEGSKAMVTTEEGQMDEYEFDRGTKQCNILHSVINETDYTSATTETVPLTASATIPRQILTTSNHSDRFNVMNSSQQPVTNSPTSRKKLQEKSLNKENVPQHADLLPIHTHNHNPLQTEMFLGQVTLNSPAELPPEFSSKELVANLIESSILLPKLLKNNLTQTTTLPLPATKGPIFPPLYLNFKPTRFTIMPRNKLLDLEPLLEEPINRNEYDKHNKQDVEVIVNSAMPETTSELTSINTVDVHQKIAATSSRSNLPQVLTTEPSKSSQPGNLGSTEVIYTSPSTIQTRITSKIVSEIIPETTTIKPDQNIYKNLTTISKIISSTNKSQKHPVEIKKITVNPQEEQEENTSVTIDSSIKQFQTIKPHKIPIEEKLPKRTALNRVVSTPQPLKLNLISSSEAPSFNRSKISFPRDNLYYHRITENKETGQDKFLPTNEMFRKNKLLALVKSSPARLDSFNLPLPLKKNIPKTTFPESNKITPLPKTTKLANFNVCTEKCELAGIIKIIGGVSWMPELSNRNTIEWYRLAKEIQLQLQITYSKSNILRKWCRNIHVDGFSEGCVLVDYIVELTNIDRQINTLEIRRLFHQSLDEIEKSPENFQKIDKRAMNFGNFTIDPIYTDFIVLPQDSPTMVEYAESKLLPQWAIAVIVIGLASLLFVIIFAITILTNRRKTTRRKIGLPFSQDIFGDINKKHMLRLDDYSGDNMYNME</sequence>
<evidence type="ECO:0000313" key="4">
    <source>
        <dbReference type="EMBL" id="KAK9731112.1"/>
    </source>
</evidence>
<feature type="region of interest" description="Disordered" evidence="1">
    <location>
        <begin position="255"/>
        <end position="279"/>
    </location>
</feature>
<dbReference type="Pfam" id="PF01390">
    <property type="entry name" value="SEA"/>
    <property type="match status" value="1"/>
</dbReference>
<feature type="domain" description="SEA" evidence="3">
    <location>
        <begin position="499"/>
        <end position="630"/>
    </location>
</feature>
<evidence type="ECO:0000259" key="3">
    <source>
        <dbReference type="PROSITE" id="PS50024"/>
    </source>
</evidence>
<dbReference type="InterPro" id="IPR036364">
    <property type="entry name" value="SEA_dom_sf"/>
</dbReference>
<dbReference type="Proteomes" id="UP001458880">
    <property type="component" value="Unassembled WGS sequence"/>
</dbReference>
<accession>A0AAW1LB15</accession>
<feature type="compositionally biased region" description="Polar residues" evidence="1">
    <location>
        <begin position="73"/>
        <end position="86"/>
    </location>
</feature>
<keyword evidence="5" id="KW-1185">Reference proteome</keyword>
<keyword evidence="2" id="KW-0472">Membrane</keyword>
<reference evidence="4 5" key="1">
    <citation type="journal article" date="2024" name="BMC Genomics">
        <title>De novo assembly and annotation of Popillia japonica's genome with initial clues to its potential as an invasive pest.</title>
        <authorList>
            <person name="Cucini C."/>
            <person name="Boschi S."/>
            <person name="Funari R."/>
            <person name="Cardaioli E."/>
            <person name="Iannotti N."/>
            <person name="Marturano G."/>
            <person name="Paoli F."/>
            <person name="Bruttini M."/>
            <person name="Carapelli A."/>
            <person name="Frati F."/>
            <person name="Nardi F."/>
        </authorList>
    </citation>
    <scope>NUCLEOTIDE SEQUENCE [LARGE SCALE GENOMIC DNA]</scope>
    <source>
        <strain evidence="4">DMR45628</strain>
    </source>
</reference>
<feature type="transmembrane region" description="Helical" evidence="2">
    <location>
        <begin position="647"/>
        <end position="670"/>
    </location>
</feature>
<feature type="region of interest" description="Disordered" evidence="1">
    <location>
        <begin position="68"/>
        <end position="95"/>
    </location>
</feature>
<comment type="caution">
    <text evidence="4">The sequence shown here is derived from an EMBL/GenBank/DDBJ whole genome shotgun (WGS) entry which is preliminary data.</text>
</comment>
<proteinExistence type="predicted"/>
<dbReference type="AlphaFoldDB" id="A0AAW1LB15"/>
<dbReference type="EMBL" id="JASPKY010000137">
    <property type="protein sequence ID" value="KAK9731112.1"/>
    <property type="molecule type" value="Genomic_DNA"/>
</dbReference>
<keyword evidence="2" id="KW-1133">Transmembrane helix</keyword>
<evidence type="ECO:0000313" key="5">
    <source>
        <dbReference type="Proteomes" id="UP001458880"/>
    </source>
</evidence>
<gene>
    <name evidence="4" type="ORF">QE152_g13916</name>
</gene>
<evidence type="ECO:0000256" key="2">
    <source>
        <dbReference type="SAM" id="Phobius"/>
    </source>
</evidence>
<dbReference type="PROSITE" id="PS50024">
    <property type="entry name" value="SEA"/>
    <property type="match status" value="1"/>
</dbReference>